<evidence type="ECO:0000256" key="1">
    <source>
        <dbReference type="ARBA" id="ARBA00008668"/>
    </source>
</evidence>
<evidence type="ECO:0000313" key="4">
    <source>
        <dbReference type="Proteomes" id="UP000504603"/>
    </source>
</evidence>
<dbReference type="CDD" id="cd01837">
    <property type="entry name" value="SGNH_plant_lipase_like"/>
    <property type="match status" value="1"/>
</dbReference>
<accession>A0A6J1DQZ9</accession>
<evidence type="ECO:0000256" key="2">
    <source>
        <dbReference type="ARBA" id="ARBA00022801"/>
    </source>
</evidence>
<sequence length="362" mass="40489">MVESSPLVPAVYIFGDSLVDAGNNNYLNASAKANFPHNGVDFPHQQYTGRFSNGKIVPDFLAEEVSLPLVPPYLSLADENGRVTNATPFRTGVNFASGGFGILDETKQGFKKVPIKNKVEMEQDRPMPMSQQIAFYSSVYEYLVEELGSDAAQAHLSQSLFFIVAGSNDLFAYYETDVHKHYTPQAYVDLMVSTFESELKVLYKYGARKYVVNGVGLLGCIPFQRMNIQGGECRDEMNYWAGKYNTALRSLLHRLEMELPGFAYSYGDVYALISHVMETPSKYGFIEIEAACCGLGHLNAVVPCIPMASLCPNRSDHLFWDPFHPSQKVNRIVVDYMFDGFNFTYPINIKELIAKPAKSIGY</sequence>
<dbReference type="InterPro" id="IPR036514">
    <property type="entry name" value="SGNH_hydro_sf"/>
</dbReference>
<dbReference type="Proteomes" id="UP000504603">
    <property type="component" value="Unplaced"/>
</dbReference>
<dbReference type="KEGG" id="mcha:111023011"/>
<dbReference type="AlphaFoldDB" id="A0A6J1DQZ9"/>
<keyword evidence="4" id="KW-1185">Reference proteome</keyword>
<keyword evidence="3" id="KW-0443">Lipid metabolism</keyword>
<evidence type="ECO:0000256" key="3">
    <source>
        <dbReference type="ARBA" id="ARBA00022963"/>
    </source>
</evidence>
<dbReference type="GO" id="GO:0016042">
    <property type="term" value="P:lipid catabolic process"/>
    <property type="evidence" value="ECO:0007669"/>
    <property type="project" value="UniProtKB-KW"/>
</dbReference>
<dbReference type="InterPro" id="IPR001087">
    <property type="entry name" value="GDSL"/>
</dbReference>
<keyword evidence="3" id="KW-0442">Lipid degradation</keyword>
<keyword evidence="2" id="KW-0378">Hydrolase</keyword>
<dbReference type="GeneID" id="111023011"/>
<dbReference type="InterPro" id="IPR035669">
    <property type="entry name" value="SGNH_plant_lipase-like"/>
</dbReference>
<organism evidence="4 5">
    <name type="scientific">Momordica charantia</name>
    <name type="common">Bitter gourd</name>
    <name type="synonym">Balsam pear</name>
    <dbReference type="NCBI Taxonomy" id="3673"/>
    <lineage>
        <taxon>Eukaryota</taxon>
        <taxon>Viridiplantae</taxon>
        <taxon>Streptophyta</taxon>
        <taxon>Embryophyta</taxon>
        <taxon>Tracheophyta</taxon>
        <taxon>Spermatophyta</taxon>
        <taxon>Magnoliopsida</taxon>
        <taxon>eudicotyledons</taxon>
        <taxon>Gunneridae</taxon>
        <taxon>Pentapetalae</taxon>
        <taxon>rosids</taxon>
        <taxon>fabids</taxon>
        <taxon>Cucurbitales</taxon>
        <taxon>Cucurbitaceae</taxon>
        <taxon>Momordiceae</taxon>
        <taxon>Momordica</taxon>
    </lineage>
</organism>
<comment type="similarity">
    <text evidence="1">Belongs to the 'GDSL' lipolytic enzyme family.</text>
</comment>
<dbReference type="GO" id="GO:0016298">
    <property type="term" value="F:lipase activity"/>
    <property type="evidence" value="ECO:0007669"/>
    <property type="project" value="InterPro"/>
</dbReference>
<dbReference type="Pfam" id="PF00657">
    <property type="entry name" value="Lipase_GDSL"/>
    <property type="match status" value="1"/>
</dbReference>
<evidence type="ECO:0000313" key="5">
    <source>
        <dbReference type="RefSeq" id="XP_022156042.1"/>
    </source>
</evidence>
<protein>
    <submittedName>
        <fullName evidence="5">GDSL esterase/lipase At5g55050-like</fullName>
    </submittedName>
</protein>
<dbReference type="RefSeq" id="XP_022156042.1">
    <property type="nucleotide sequence ID" value="XM_022300350.1"/>
</dbReference>
<dbReference type="PANTHER" id="PTHR45648:SF106">
    <property type="entry name" value="ANTHER-SPECIFIC PROLINE-RICH PROTEIN APG"/>
    <property type="match status" value="1"/>
</dbReference>
<gene>
    <name evidence="5" type="primary">LOC111023011</name>
</gene>
<dbReference type="InterPro" id="IPR008265">
    <property type="entry name" value="Lipase_GDSL_AS"/>
</dbReference>
<reference evidence="5" key="1">
    <citation type="submission" date="2025-08" db="UniProtKB">
        <authorList>
            <consortium name="RefSeq"/>
        </authorList>
    </citation>
    <scope>IDENTIFICATION</scope>
    <source>
        <strain evidence="5">OHB3-1</strain>
    </source>
</reference>
<dbReference type="Gene3D" id="3.40.50.1110">
    <property type="entry name" value="SGNH hydrolase"/>
    <property type="match status" value="1"/>
</dbReference>
<dbReference type="SUPFAM" id="SSF52266">
    <property type="entry name" value="SGNH hydrolase"/>
    <property type="match status" value="1"/>
</dbReference>
<dbReference type="OrthoDB" id="1600564at2759"/>
<dbReference type="InterPro" id="IPR051058">
    <property type="entry name" value="GDSL_Est/Lipase"/>
</dbReference>
<dbReference type="PANTHER" id="PTHR45648">
    <property type="entry name" value="GDSL LIPASE/ACYLHYDROLASE FAMILY PROTEIN (AFU_ORTHOLOGUE AFUA_4G14700)"/>
    <property type="match status" value="1"/>
</dbReference>
<proteinExistence type="inferred from homology"/>
<dbReference type="PROSITE" id="PS01098">
    <property type="entry name" value="LIPASE_GDSL_SER"/>
    <property type="match status" value="1"/>
</dbReference>
<name>A0A6J1DQZ9_MOMCH</name>